<name>A0ABW4FZR9_9ACTN</name>
<keyword evidence="1" id="KW-1133">Transmembrane helix</keyword>
<dbReference type="Proteomes" id="UP001597097">
    <property type="component" value="Unassembled WGS sequence"/>
</dbReference>
<reference evidence="3" key="1">
    <citation type="journal article" date="2019" name="Int. J. Syst. Evol. Microbiol.">
        <title>The Global Catalogue of Microorganisms (GCM) 10K type strain sequencing project: providing services to taxonomists for standard genome sequencing and annotation.</title>
        <authorList>
            <consortium name="The Broad Institute Genomics Platform"/>
            <consortium name="The Broad Institute Genome Sequencing Center for Infectious Disease"/>
            <person name="Wu L."/>
            <person name="Ma J."/>
        </authorList>
    </citation>
    <scope>NUCLEOTIDE SEQUENCE [LARGE SCALE GENOMIC DNA]</scope>
    <source>
        <strain evidence="3">CGMCC 1.15399</strain>
    </source>
</reference>
<evidence type="ECO:0000313" key="2">
    <source>
        <dbReference type="EMBL" id="MFD1535805.1"/>
    </source>
</evidence>
<evidence type="ECO:0000313" key="3">
    <source>
        <dbReference type="Proteomes" id="UP001597097"/>
    </source>
</evidence>
<protein>
    <submittedName>
        <fullName evidence="2">M48 family metallopeptidase</fullName>
    </submittedName>
</protein>
<organism evidence="2 3">
    <name type="scientific">Nonomuraea guangzhouensis</name>
    <dbReference type="NCBI Taxonomy" id="1291555"/>
    <lineage>
        <taxon>Bacteria</taxon>
        <taxon>Bacillati</taxon>
        <taxon>Actinomycetota</taxon>
        <taxon>Actinomycetes</taxon>
        <taxon>Streptosporangiales</taxon>
        <taxon>Streptosporangiaceae</taxon>
        <taxon>Nonomuraea</taxon>
    </lineage>
</organism>
<feature type="transmembrane region" description="Helical" evidence="1">
    <location>
        <begin position="29"/>
        <end position="51"/>
    </location>
</feature>
<dbReference type="RefSeq" id="WP_219532705.1">
    <property type="nucleotide sequence ID" value="NZ_JAHKRM010000015.1"/>
</dbReference>
<keyword evidence="3" id="KW-1185">Reference proteome</keyword>
<keyword evidence="1" id="KW-0812">Transmembrane</keyword>
<dbReference type="EMBL" id="JBHUCM010000004">
    <property type="protein sequence ID" value="MFD1535805.1"/>
    <property type="molecule type" value="Genomic_DNA"/>
</dbReference>
<sequence>MKRLAALVLALIVHTLTLAFVVLGGWTIVVNAQFAAAWALGGLLIALGWMLRPRLGRLPADAEVLDPASARQLYGMADRVADRIGVRPPQKVAVRDLVLGAGYARNGLLRTPVLVIGLPSWLALSPRQRVALLARAYAELPTGDELIVNGALSTLGEWREALLGAAPLRVREEAQTKIASSLGMLDTVGTGYEVAGFLGRIFGRVLGGPVLLTEYSLNRLARSGDARRREQRQARALRVITAEELAEIDGLLAGGSYVAPMQAAALRGESVASIRQAALSPASPSAEGVLIATPGSELLGSAESDRIDDELLRHYTRAIRGFGLII</sequence>
<comment type="caution">
    <text evidence="2">The sequence shown here is derived from an EMBL/GenBank/DDBJ whole genome shotgun (WGS) entry which is preliminary data.</text>
</comment>
<evidence type="ECO:0000256" key="1">
    <source>
        <dbReference type="SAM" id="Phobius"/>
    </source>
</evidence>
<gene>
    <name evidence="2" type="ORF">ACFSJ0_02100</name>
</gene>
<keyword evidence="1" id="KW-0472">Membrane</keyword>
<proteinExistence type="predicted"/>
<accession>A0ABW4FZR9</accession>